<dbReference type="RefSeq" id="WP_265590409.1">
    <property type="nucleotide sequence ID" value="NZ_BQKC01000001.1"/>
</dbReference>
<gene>
    <name evidence="12" type="primary">dnaA</name>
    <name evidence="12" type="ORF">ATOP_00010</name>
</gene>
<dbReference type="InterPro" id="IPR003593">
    <property type="entry name" value="AAA+_ATPase"/>
</dbReference>
<dbReference type="PANTHER" id="PTHR30050">
    <property type="entry name" value="CHROMOSOMAL REPLICATION INITIATOR PROTEIN DNAA"/>
    <property type="match status" value="1"/>
</dbReference>
<dbReference type="GO" id="GO:0008289">
    <property type="term" value="F:lipid binding"/>
    <property type="evidence" value="ECO:0007669"/>
    <property type="project" value="UniProtKB-KW"/>
</dbReference>
<dbReference type="PRINTS" id="PR00051">
    <property type="entry name" value="DNAA"/>
</dbReference>
<dbReference type="AlphaFoldDB" id="A0AAV5B0E4"/>
<dbReference type="Gene3D" id="1.10.1750.10">
    <property type="match status" value="1"/>
</dbReference>
<evidence type="ECO:0000256" key="5">
    <source>
        <dbReference type="ARBA" id="ARBA00023121"/>
    </source>
</evidence>
<dbReference type="InterPro" id="IPR027417">
    <property type="entry name" value="P-loop_NTPase"/>
</dbReference>
<feature type="region of interest" description="Disordered" evidence="9">
    <location>
        <begin position="91"/>
        <end position="129"/>
    </location>
</feature>
<dbReference type="InterPro" id="IPR020591">
    <property type="entry name" value="Chromosome_initiator_DnaA-like"/>
</dbReference>
<keyword evidence="4 7" id="KW-0067">ATP-binding</keyword>
<evidence type="ECO:0000313" key="12">
    <source>
        <dbReference type="EMBL" id="GJM54346.1"/>
    </source>
</evidence>
<keyword evidence="5" id="KW-0446">Lipid-binding</keyword>
<evidence type="ECO:0000256" key="7">
    <source>
        <dbReference type="RuleBase" id="RU000577"/>
    </source>
</evidence>
<evidence type="ECO:0000313" key="13">
    <source>
        <dbReference type="Proteomes" id="UP001055025"/>
    </source>
</evidence>
<name>A0AAV5B0E4_9ACTN</name>
<dbReference type="PANTHER" id="PTHR30050:SF2">
    <property type="entry name" value="CHROMOSOMAL REPLICATION INITIATOR PROTEIN DNAA"/>
    <property type="match status" value="1"/>
</dbReference>
<dbReference type="Pfam" id="PF08299">
    <property type="entry name" value="Bac_DnaA_C"/>
    <property type="match status" value="1"/>
</dbReference>
<dbReference type="InterPro" id="IPR013317">
    <property type="entry name" value="DnaA_dom"/>
</dbReference>
<dbReference type="GO" id="GO:0005524">
    <property type="term" value="F:ATP binding"/>
    <property type="evidence" value="ECO:0007669"/>
    <property type="project" value="UniProtKB-KW"/>
</dbReference>
<evidence type="ECO:0000256" key="2">
    <source>
        <dbReference type="ARBA" id="ARBA00022705"/>
    </source>
</evidence>
<feature type="domain" description="Chromosomal replication initiator DnaA C-terminal" evidence="11">
    <location>
        <begin position="431"/>
        <end position="500"/>
    </location>
</feature>
<evidence type="ECO:0000256" key="1">
    <source>
        <dbReference type="ARBA" id="ARBA00022490"/>
    </source>
</evidence>
<evidence type="ECO:0000256" key="3">
    <source>
        <dbReference type="ARBA" id="ARBA00022741"/>
    </source>
</evidence>
<keyword evidence="13" id="KW-1185">Reference proteome</keyword>
<comment type="caution">
    <text evidence="12">The sequence shown here is derived from an EMBL/GenBank/DDBJ whole genome shotgun (WGS) entry which is preliminary data.</text>
</comment>
<comment type="function">
    <text evidence="7">Plays an essential role in the initiation and regulation of chromosomal replication. ATP-DnaA binds to the origin of replication (oriC) to initiate formation of the DNA replication initiation complex once per cell cycle. Binds the DnaA box (a 9 base pair repeat at the origin) and separates the double-stranded (ds)DNA. Forms a right-handed helical filament on oriC DNA; dsDNA binds to the exterior of the filament while single-stranded (ss)DNA is stabiized in the filament's interior. The ATP-DnaA-oriC complex binds and stabilizes one strand of the AT-rich DNA unwinding element (DUE), permitting loading of DNA polymerase. After initiation quickly degrades to an ADP-DnaA complex that is not apt for DNA replication. Binds acidic phospholipids.</text>
</comment>
<dbReference type="Pfam" id="PF00308">
    <property type="entry name" value="Bac_DnaA"/>
    <property type="match status" value="1"/>
</dbReference>
<feature type="compositionally biased region" description="Low complexity" evidence="9">
    <location>
        <begin position="91"/>
        <end position="119"/>
    </location>
</feature>
<dbReference type="GO" id="GO:0006275">
    <property type="term" value="P:regulation of DNA replication"/>
    <property type="evidence" value="ECO:0007669"/>
    <property type="project" value="InterPro"/>
</dbReference>
<dbReference type="Proteomes" id="UP001055025">
    <property type="component" value="Unassembled WGS sequence"/>
</dbReference>
<evidence type="ECO:0000256" key="4">
    <source>
        <dbReference type="ARBA" id="ARBA00022840"/>
    </source>
</evidence>
<dbReference type="GO" id="GO:0006270">
    <property type="term" value="P:DNA replication initiation"/>
    <property type="evidence" value="ECO:0007669"/>
    <property type="project" value="InterPro"/>
</dbReference>
<keyword evidence="2 7" id="KW-0235">DNA replication</keyword>
<dbReference type="CDD" id="cd06571">
    <property type="entry name" value="Bac_DnaA_C"/>
    <property type="match status" value="1"/>
</dbReference>
<dbReference type="InterPro" id="IPR010921">
    <property type="entry name" value="Trp_repressor/repl_initiator"/>
</dbReference>
<organism evidence="12 13">
    <name type="scientific">Granulimonas faecalis</name>
    <dbReference type="NCBI Taxonomy" id="2894155"/>
    <lineage>
        <taxon>Bacteria</taxon>
        <taxon>Bacillati</taxon>
        <taxon>Actinomycetota</taxon>
        <taxon>Coriobacteriia</taxon>
        <taxon>Coriobacteriales</taxon>
        <taxon>Kribbibacteriaceae</taxon>
        <taxon>Granulimonas</taxon>
    </lineage>
</organism>
<dbReference type="EMBL" id="BQKC01000001">
    <property type="protein sequence ID" value="GJM54346.1"/>
    <property type="molecule type" value="Genomic_DNA"/>
</dbReference>
<evidence type="ECO:0000256" key="9">
    <source>
        <dbReference type="SAM" id="MobiDB-lite"/>
    </source>
</evidence>
<keyword evidence="3 7" id="KW-0547">Nucleotide-binding</keyword>
<dbReference type="SMART" id="SM00382">
    <property type="entry name" value="AAA"/>
    <property type="match status" value="1"/>
</dbReference>
<evidence type="ECO:0000259" key="10">
    <source>
        <dbReference type="SMART" id="SM00382"/>
    </source>
</evidence>
<sequence>MDQSMQSDARLLWDDATDLLAGTDAPEQLVRMMASCDPQDFSGGTLTVGAPSGFASRVLERERPRLEEALSSAAFEPVTVAFSAPSREVAAPTPAPAALTAPPSQPAPAAQAPVPGTQPRPVSTAGDPNTMTYEDYLALYGKGSPSQEPAAPSGQDAGPQPAGRAANPLVELCGEGDASLTFDTFVEADENRFALQAAKQVANGSTAYNPLFIHGSSGLGKTHLLRAIQNYIATNDPERQCVYRVASDFRDDYVAAMNGKDRSVKENLSRNYKDIDVLILDDIQHIANAQGTMTFFFETFNHLIEHGKQIVLAADVPPAEIGMDERFTSRMLQGLPVAVQSPSLEFKRVLIDTFHQRMKGGDGPEAAGDLTSDDLSLMAERAGGNIRSIRGFVQKCLFTSAALAAEGKSIEPADIVAAAAEVWPADGVLISIDDIQQMVQSQFSVSRQDLVSNKRNKEIAQPRHVAIYLARELTDSTLQEIGRKFGGRSHATVKHSIAWVEDRMDQDRLFHDQVMRLRDRLGGS</sequence>
<feature type="domain" description="AAA+ ATPase" evidence="10">
    <location>
        <begin position="207"/>
        <end position="337"/>
    </location>
</feature>
<dbReference type="InterPro" id="IPR013159">
    <property type="entry name" value="DnaA_C"/>
</dbReference>
<dbReference type="GO" id="GO:0003688">
    <property type="term" value="F:DNA replication origin binding"/>
    <property type="evidence" value="ECO:0007669"/>
    <property type="project" value="InterPro"/>
</dbReference>
<dbReference type="SUPFAM" id="SSF52540">
    <property type="entry name" value="P-loop containing nucleoside triphosphate hydrolases"/>
    <property type="match status" value="1"/>
</dbReference>
<evidence type="ECO:0000256" key="6">
    <source>
        <dbReference type="ARBA" id="ARBA00023125"/>
    </source>
</evidence>
<dbReference type="SMART" id="SM00760">
    <property type="entry name" value="Bac_DnaA_C"/>
    <property type="match status" value="1"/>
</dbReference>
<keyword evidence="1" id="KW-0963">Cytoplasm</keyword>
<dbReference type="InterPro" id="IPR018312">
    <property type="entry name" value="Chromosome_initiator_DnaA_CS"/>
</dbReference>
<dbReference type="PROSITE" id="PS01008">
    <property type="entry name" value="DNAA"/>
    <property type="match status" value="1"/>
</dbReference>
<dbReference type="CDD" id="cd00009">
    <property type="entry name" value="AAA"/>
    <property type="match status" value="1"/>
</dbReference>
<evidence type="ECO:0000259" key="11">
    <source>
        <dbReference type="SMART" id="SM00760"/>
    </source>
</evidence>
<feature type="region of interest" description="Disordered" evidence="9">
    <location>
        <begin position="141"/>
        <end position="166"/>
    </location>
</feature>
<keyword evidence="6 7" id="KW-0238">DNA-binding</keyword>
<reference evidence="12" key="1">
    <citation type="journal article" date="2022" name="Int. J. Syst. Evol. Microbiol.">
        <title>Granulimonas faecalis gen. nov., sp. nov., and Leptogranulimonas caecicola gen. nov., sp. nov., novel lactate-producing Atopobiaceae bacteria isolated from mouse intestines, and an emended description of the family Atopobiaceae.</title>
        <authorList>
            <person name="Morinaga K."/>
            <person name="Kusada H."/>
            <person name="Sakamoto S."/>
            <person name="Murakami T."/>
            <person name="Toyoda A."/>
            <person name="Mori H."/>
            <person name="Meng X.Y."/>
            <person name="Takashino M."/>
            <person name="Murotomi K."/>
            <person name="Tamaki H."/>
        </authorList>
    </citation>
    <scope>NUCLEOTIDE SEQUENCE</scope>
    <source>
        <strain evidence="12">OPF53</strain>
    </source>
</reference>
<dbReference type="GO" id="GO:0005886">
    <property type="term" value="C:plasma membrane"/>
    <property type="evidence" value="ECO:0007669"/>
    <property type="project" value="TreeGrafter"/>
</dbReference>
<protein>
    <recommendedName>
        <fullName evidence="7">Chromosomal replication initiator protein DnaA</fullName>
    </recommendedName>
</protein>
<comment type="similarity">
    <text evidence="8">Belongs to the DnaA family.</text>
</comment>
<accession>A0AAV5B0E4</accession>
<dbReference type="Gene3D" id="3.40.50.300">
    <property type="entry name" value="P-loop containing nucleotide triphosphate hydrolases"/>
    <property type="match status" value="1"/>
</dbReference>
<proteinExistence type="inferred from homology"/>
<evidence type="ECO:0000256" key="8">
    <source>
        <dbReference type="RuleBase" id="RU004227"/>
    </source>
</evidence>
<dbReference type="SUPFAM" id="SSF48295">
    <property type="entry name" value="TrpR-like"/>
    <property type="match status" value="1"/>
</dbReference>